<dbReference type="Proteomes" id="UP000663879">
    <property type="component" value="Unassembled WGS sequence"/>
</dbReference>
<dbReference type="PANTHER" id="PTHR16537">
    <property type="entry name" value="SJOEGREN SYNDROME/SCLERODERMA AUTOANTIGEN 1"/>
    <property type="match status" value="1"/>
</dbReference>
<proteinExistence type="predicted"/>
<gene>
    <name evidence="1" type="ORF">OXX778_LOCUS4357</name>
</gene>
<dbReference type="AlphaFoldDB" id="A0A813Q0G6"/>
<name>A0A813Q0G6_9BILA</name>
<sequence length="171" mass="19803">MDEFIDDDRDFKFYQNAENKNKEKKRSDLVSKKLGELLLQGYRMLNSTCDKCDCILMQKKNEPVYCVGCQDPDLIALDLEQTQQSILKENPVITKVVTEESPMDQTFTKEDKYNNNKSSNQFSQTIDTIRSKISWATEQLKTSTVLSYDIELLEYIKKCSETISAIKNTNL</sequence>
<dbReference type="EMBL" id="CAJNOC010000422">
    <property type="protein sequence ID" value="CAF0759578.1"/>
    <property type="molecule type" value="Genomic_DNA"/>
</dbReference>
<keyword evidence="2" id="KW-1185">Reference proteome</keyword>
<comment type="caution">
    <text evidence="1">The sequence shown here is derived from an EMBL/GenBank/DDBJ whole genome shotgun (WGS) entry which is preliminary data.</text>
</comment>
<evidence type="ECO:0000313" key="1">
    <source>
        <dbReference type="EMBL" id="CAF0759578.1"/>
    </source>
</evidence>
<dbReference type="Pfam" id="PF06677">
    <property type="entry name" value="Auto_anti-p27"/>
    <property type="match status" value="1"/>
</dbReference>
<dbReference type="OrthoDB" id="28939at2759"/>
<dbReference type="InterPro" id="IPR051888">
    <property type="entry name" value="UPF0148_domain"/>
</dbReference>
<evidence type="ECO:0000313" key="2">
    <source>
        <dbReference type="Proteomes" id="UP000663879"/>
    </source>
</evidence>
<organism evidence="1 2">
    <name type="scientific">Brachionus calyciflorus</name>
    <dbReference type="NCBI Taxonomy" id="104777"/>
    <lineage>
        <taxon>Eukaryota</taxon>
        <taxon>Metazoa</taxon>
        <taxon>Spiralia</taxon>
        <taxon>Gnathifera</taxon>
        <taxon>Rotifera</taxon>
        <taxon>Eurotatoria</taxon>
        <taxon>Monogononta</taxon>
        <taxon>Pseudotrocha</taxon>
        <taxon>Ploima</taxon>
        <taxon>Brachionidae</taxon>
        <taxon>Brachionus</taxon>
    </lineage>
</organism>
<protein>
    <recommendedName>
        <fullName evidence="3">Sjoegren syndrome/scleroderma autoantigen 1</fullName>
    </recommendedName>
</protein>
<reference evidence="1" key="1">
    <citation type="submission" date="2021-02" db="EMBL/GenBank/DDBJ databases">
        <authorList>
            <person name="Nowell W R."/>
        </authorList>
    </citation>
    <scope>NUCLEOTIDE SEQUENCE</scope>
    <source>
        <strain evidence="1">Ploen Becks lab</strain>
    </source>
</reference>
<dbReference type="PANTHER" id="PTHR16537:SF1">
    <property type="entry name" value="PROTEIN ZNRD2"/>
    <property type="match status" value="1"/>
</dbReference>
<evidence type="ECO:0008006" key="3">
    <source>
        <dbReference type="Google" id="ProtNLM"/>
    </source>
</evidence>
<accession>A0A813Q0G6</accession>
<dbReference type="InterPro" id="IPR009563">
    <property type="entry name" value="SSSCA1"/>
</dbReference>